<feature type="compositionally biased region" description="Acidic residues" evidence="1">
    <location>
        <begin position="368"/>
        <end position="377"/>
    </location>
</feature>
<evidence type="ECO:0000256" key="2">
    <source>
        <dbReference type="SAM" id="Phobius"/>
    </source>
</evidence>
<keyword evidence="2" id="KW-0812">Transmembrane</keyword>
<dbReference type="HOGENOM" id="CLU_444859_0_0_1"/>
<dbReference type="InParanoid" id="B0DWL4"/>
<keyword evidence="4" id="KW-1185">Reference proteome</keyword>
<evidence type="ECO:0000256" key="1">
    <source>
        <dbReference type="SAM" id="MobiDB-lite"/>
    </source>
</evidence>
<evidence type="ECO:0000313" key="3">
    <source>
        <dbReference type="EMBL" id="EDR01000.1"/>
    </source>
</evidence>
<keyword evidence="2" id="KW-1133">Transmembrane helix</keyword>
<accession>B0DWL4</accession>
<proteinExistence type="predicted"/>
<evidence type="ECO:0000313" key="4">
    <source>
        <dbReference type="Proteomes" id="UP000001194"/>
    </source>
</evidence>
<dbReference type="OrthoDB" id="3271192at2759"/>
<dbReference type="EMBL" id="DS547144">
    <property type="protein sequence ID" value="EDR01000.1"/>
    <property type="molecule type" value="Genomic_DNA"/>
</dbReference>
<feature type="region of interest" description="Disordered" evidence="1">
    <location>
        <begin position="360"/>
        <end position="414"/>
    </location>
</feature>
<reference evidence="3 4" key="1">
    <citation type="journal article" date="2008" name="Nature">
        <title>The genome of Laccaria bicolor provides insights into mycorrhizal symbiosis.</title>
        <authorList>
            <person name="Martin F."/>
            <person name="Aerts A."/>
            <person name="Ahren D."/>
            <person name="Brun A."/>
            <person name="Danchin E.G.J."/>
            <person name="Duchaussoy F."/>
            <person name="Gibon J."/>
            <person name="Kohler A."/>
            <person name="Lindquist E."/>
            <person name="Pereda V."/>
            <person name="Salamov A."/>
            <person name="Shapiro H.J."/>
            <person name="Wuyts J."/>
            <person name="Blaudez D."/>
            <person name="Buee M."/>
            <person name="Brokstein P."/>
            <person name="Canbaeck B."/>
            <person name="Cohen D."/>
            <person name="Courty P.E."/>
            <person name="Coutinho P.M."/>
            <person name="Delaruelle C."/>
            <person name="Detter J.C."/>
            <person name="Deveau A."/>
            <person name="DiFazio S."/>
            <person name="Duplessis S."/>
            <person name="Fraissinet-Tachet L."/>
            <person name="Lucic E."/>
            <person name="Frey-Klett P."/>
            <person name="Fourrey C."/>
            <person name="Feussner I."/>
            <person name="Gay G."/>
            <person name="Grimwood J."/>
            <person name="Hoegger P.J."/>
            <person name="Jain P."/>
            <person name="Kilaru S."/>
            <person name="Labbe J."/>
            <person name="Lin Y.C."/>
            <person name="Legue V."/>
            <person name="Le Tacon F."/>
            <person name="Marmeisse R."/>
            <person name="Melayah D."/>
            <person name="Montanini B."/>
            <person name="Muratet M."/>
            <person name="Nehls U."/>
            <person name="Niculita-Hirzel H."/>
            <person name="Oudot-Le Secq M.P."/>
            <person name="Peter M."/>
            <person name="Quesneville H."/>
            <person name="Rajashekar B."/>
            <person name="Reich M."/>
            <person name="Rouhier N."/>
            <person name="Schmutz J."/>
            <person name="Yin T."/>
            <person name="Chalot M."/>
            <person name="Henrissat B."/>
            <person name="Kuees U."/>
            <person name="Lucas S."/>
            <person name="Van de Peer Y."/>
            <person name="Podila G.K."/>
            <person name="Polle A."/>
            <person name="Pukkila P.J."/>
            <person name="Richardson P.M."/>
            <person name="Rouze P."/>
            <person name="Sanders I.R."/>
            <person name="Stajich J.E."/>
            <person name="Tunlid A."/>
            <person name="Tuskan G."/>
            <person name="Grigoriev I.V."/>
        </authorList>
    </citation>
    <scope>NUCLEOTIDE SEQUENCE [LARGE SCALE GENOMIC DNA]</scope>
    <source>
        <strain evidence="4">S238N-H82 / ATCC MYA-4686</strain>
    </source>
</reference>
<gene>
    <name evidence="3" type="ORF">LACBIDRAFT_333684</name>
</gene>
<dbReference type="Proteomes" id="UP000001194">
    <property type="component" value="Unassembled WGS sequence"/>
</dbReference>
<name>B0DWL4_LACBS</name>
<dbReference type="GeneID" id="6083996"/>
<protein>
    <submittedName>
        <fullName evidence="3">Predicted protein</fullName>
    </submittedName>
</protein>
<feature type="transmembrane region" description="Helical" evidence="2">
    <location>
        <begin position="49"/>
        <end position="68"/>
    </location>
</feature>
<feature type="transmembrane region" description="Helical" evidence="2">
    <location>
        <begin position="21"/>
        <end position="37"/>
    </location>
</feature>
<feature type="transmembrane region" description="Helical" evidence="2">
    <location>
        <begin position="75"/>
        <end position="94"/>
    </location>
</feature>
<sequence>MRQLATGPTPNWGNCNRKKDRTTVWFSLVHLFFVVLWTEPLNTMGAECFLWALGCCSVGSGCCFSWVVGGVFHGWWVFFMCAGLLFMGVCWIVVGAGHCWLTVAVVDGGGACGWWCHIIVIVLLIATSLAATWHLDYDKLPRRLDLAHTQFVGDPVVVAGQHQSVAWSCPVGVTNMVGGDAMGEDTDHIQLSFYMLQIRCKGAVNHIHQDLNSIQAIFGQFNNALTNRSYNSTLSDIWSNYGQLPPHLEVARHMLREDYQREMPEHLQSYKDKLVEEWVKSGREINACPYERKPAHYPQLKYNEQFDSPRAWSRMQGSLPIMAPSQPLVFGSVFSRDQRCAPPPTSISMAVSRNHPLSHFAGLNSNMGDEEGREGEDSDPHNPWITVQSGHSHSTHSRPTHVNKNTCFASPHEDHPSTLAIRMMDSFSYMRQGRSGRSLNGGGPPDRDSPPGEGLLSGPRYPAQQNNEGLPPFQGHAQNSGQGPPRGEPPGGDPSYSINPEEKGPEDKKNKGEWQLNNKISMGMILQWDGNPTTMIDYIMEIALLAQLSKRLFKEIGQIAPIRWTGSVKGWWMTLPRADQAYFSQDWECLMTGMHDHFMNDEWLNNRGIKFNAM</sequence>
<feature type="compositionally biased region" description="Basic and acidic residues" evidence="1">
    <location>
        <begin position="500"/>
        <end position="511"/>
    </location>
</feature>
<dbReference type="RefSeq" id="XP_001888395.1">
    <property type="nucleotide sequence ID" value="XM_001888360.1"/>
</dbReference>
<keyword evidence="2" id="KW-0472">Membrane</keyword>
<feature type="transmembrane region" description="Helical" evidence="2">
    <location>
        <begin position="114"/>
        <end position="135"/>
    </location>
</feature>
<organism evidence="4">
    <name type="scientific">Laccaria bicolor (strain S238N-H82 / ATCC MYA-4686)</name>
    <name type="common">Bicoloured deceiver</name>
    <name type="synonym">Laccaria laccata var. bicolor</name>
    <dbReference type="NCBI Taxonomy" id="486041"/>
    <lineage>
        <taxon>Eukaryota</taxon>
        <taxon>Fungi</taxon>
        <taxon>Dikarya</taxon>
        <taxon>Basidiomycota</taxon>
        <taxon>Agaricomycotina</taxon>
        <taxon>Agaricomycetes</taxon>
        <taxon>Agaricomycetidae</taxon>
        <taxon>Agaricales</taxon>
        <taxon>Agaricineae</taxon>
        <taxon>Hydnangiaceae</taxon>
        <taxon>Laccaria</taxon>
    </lineage>
</organism>
<dbReference type="KEGG" id="lbc:LACBIDRAFT_333684"/>
<feature type="region of interest" description="Disordered" evidence="1">
    <location>
        <begin position="432"/>
        <end position="511"/>
    </location>
</feature>
<dbReference type="AlphaFoldDB" id="B0DWL4"/>